<dbReference type="RefSeq" id="WP_203645588.1">
    <property type="nucleotide sequence ID" value="NZ_BOLN01000006.1"/>
</dbReference>
<evidence type="ECO:0008006" key="3">
    <source>
        <dbReference type="Google" id="ProtNLM"/>
    </source>
</evidence>
<dbReference type="Proteomes" id="UP001597189">
    <property type="component" value="Unassembled WGS sequence"/>
</dbReference>
<organism evidence="1 2">
    <name type="scientific">Levilactobacillus lanxiensis</name>
    <dbReference type="NCBI Taxonomy" id="2799568"/>
    <lineage>
        <taxon>Bacteria</taxon>
        <taxon>Bacillati</taxon>
        <taxon>Bacillota</taxon>
        <taxon>Bacilli</taxon>
        <taxon>Lactobacillales</taxon>
        <taxon>Lactobacillaceae</taxon>
        <taxon>Levilactobacillus</taxon>
    </lineage>
</organism>
<reference evidence="2" key="1">
    <citation type="journal article" date="2019" name="Int. J. Syst. Evol. Microbiol.">
        <title>The Global Catalogue of Microorganisms (GCM) 10K type strain sequencing project: providing services to taxonomists for standard genome sequencing and annotation.</title>
        <authorList>
            <consortium name="The Broad Institute Genomics Platform"/>
            <consortium name="The Broad Institute Genome Sequencing Center for Infectious Disease"/>
            <person name="Wu L."/>
            <person name="Ma J."/>
        </authorList>
    </citation>
    <scope>NUCLEOTIDE SEQUENCE [LARGE SCALE GENOMIC DNA]</scope>
    <source>
        <strain evidence="2">CCM 8979</strain>
    </source>
</reference>
<comment type="caution">
    <text evidence="1">The sequence shown here is derived from an EMBL/GenBank/DDBJ whole genome shotgun (WGS) entry which is preliminary data.</text>
</comment>
<evidence type="ECO:0000313" key="2">
    <source>
        <dbReference type="Proteomes" id="UP001597189"/>
    </source>
</evidence>
<name>A0ABW4D745_9LACO</name>
<protein>
    <recommendedName>
        <fullName evidence="3">DUF4352 domain-containing protein</fullName>
    </recommendedName>
</protein>
<accession>A0ABW4D745</accession>
<proteinExistence type="predicted"/>
<gene>
    <name evidence="1" type="ORF">ACFQ44_08730</name>
</gene>
<sequence>MMKKRQRFIGGLLIIVGLILGGAWQFQRVNRGVTTKPVVEQIVQPHQWSGSRKAQFKMLTATQRTVTDGKEVTLHLLMQSIKPANYGFHANNLNMIENMWLNIPYSISNQSRGMQHPNGRYYTEKEWRQPSVKDVTLRFLVIPNSYRQRQQSARFSFLVPERSDQFVKYSVRLNLDHDGSVLA</sequence>
<evidence type="ECO:0000313" key="1">
    <source>
        <dbReference type="EMBL" id="MFD1455758.1"/>
    </source>
</evidence>
<keyword evidence="2" id="KW-1185">Reference proteome</keyword>
<dbReference type="EMBL" id="JBHTOD010000006">
    <property type="protein sequence ID" value="MFD1455758.1"/>
    <property type="molecule type" value="Genomic_DNA"/>
</dbReference>